<evidence type="ECO:0000313" key="1">
    <source>
        <dbReference type="EMBL" id="EMN90484.1"/>
    </source>
</evidence>
<organism evidence="1 2">
    <name type="scientific">Leptospira weilii str. UI 13098</name>
    <dbReference type="NCBI Taxonomy" id="1088542"/>
    <lineage>
        <taxon>Bacteria</taxon>
        <taxon>Pseudomonadati</taxon>
        <taxon>Spirochaetota</taxon>
        <taxon>Spirochaetia</taxon>
        <taxon>Leptospirales</taxon>
        <taxon>Leptospiraceae</taxon>
        <taxon>Leptospira</taxon>
    </lineage>
</organism>
<dbReference type="NCBIfam" id="NF047435">
    <property type="entry name" value="LA_2272_fam_lipo"/>
    <property type="match status" value="1"/>
</dbReference>
<dbReference type="InterPro" id="IPR058093">
    <property type="entry name" value="LA_2272-like"/>
</dbReference>
<dbReference type="NCBIfam" id="NF047436">
    <property type="entry name" value="LA_2272_repeat"/>
    <property type="match status" value="3"/>
</dbReference>
<evidence type="ECO:0000313" key="2">
    <source>
        <dbReference type="Proteomes" id="UP000012118"/>
    </source>
</evidence>
<keyword evidence="2" id="KW-1185">Reference proteome</keyword>
<sequence length="259" mass="27303">MKNKINPIVYLFFLLFWIATTNCGFALTPRITTRIPPKTETEVFRLNLLYGELKNLAGLNVGLMNIVEHRMTGGQVGIVNLSGAKTYGAQIAVVNVSNGMIGGQVGIVNFSDGKTYGAQIAIVNWSGSKSSRIQAGIVNFTIGHDSNGLQAGLVNIGSKGSSDSDRFGFDLTIGAGNFDTRGVNIGILNEKASGFNVGALNIKSGGVNVGILNGGTGVHIGLINASGEEETDEPTIQFGFLNFCGKGTFPVMIGFNYCK</sequence>
<accession>M6Q5D8</accession>
<comment type="caution">
    <text evidence="1">The sequence shown here is derived from an EMBL/GenBank/DDBJ whole genome shotgun (WGS) entry which is preliminary data.</text>
</comment>
<gene>
    <name evidence="1" type="ORF">LEP1GSC108_2860</name>
</gene>
<proteinExistence type="predicted"/>
<dbReference type="Proteomes" id="UP000012118">
    <property type="component" value="Unassembled WGS sequence"/>
</dbReference>
<reference evidence="1 2" key="1">
    <citation type="submission" date="2013-01" db="EMBL/GenBank/DDBJ databases">
        <authorList>
            <person name="Harkins D.M."/>
            <person name="Durkin A.S."/>
            <person name="Brinkac L.M."/>
            <person name="Haft D.H."/>
            <person name="Selengut J.D."/>
            <person name="Sanka R."/>
            <person name="DePew J."/>
            <person name="Purushe J."/>
            <person name="Chanthongthip A."/>
            <person name="Lattana O."/>
            <person name="Phetsouvanh R."/>
            <person name="Newton P.N."/>
            <person name="Vinetz J.M."/>
            <person name="Sutton G.G."/>
            <person name="Nierman W.C."/>
            <person name="Fouts D.E."/>
        </authorList>
    </citation>
    <scope>NUCLEOTIDE SEQUENCE [LARGE SCALE GENOMIC DNA]</scope>
    <source>
        <strain evidence="1 2">UI 13098</strain>
    </source>
</reference>
<name>M6Q5D8_9LEPT</name>
<protein>
    <recommendedName>
        <fullName evidence="3">PPE family protein</fullName>
    </recommendedName>
</protein>
<dbReference type="RefSeq" id="WP_002627993.1">
    <property type="nucleotide sequence ID" value="NZ_AHNU02000041.1"/>
</dbReference>
<dbReference type="EMBL" id="AHNU02000041">
    <property type="protein sequence ID" value="EMN90484.1"/>
    <property type="molecule type" value="Genomic_DNA"/>
</dbReference>
<dbReference type="AlphaFoldDB" id="M6Q5D8"/>
<evidence type="ECO:0008006" key="3">
    <source>
        <dbReference type="Google" id="ProtNLM"/>
    </source>
</evidence>